<name>A0A7W5CEI6_9BACL</name>
<dbReference type="AlphaFoldDB" id="A0A7W5CEI6"/>
<dbReference type="EMBL" id="JACHXW010000035">
    <property type="protein sequence ID" value="MBB3156231.1"/>
    <property type="molecule type" value="Genomic_DNA"/>
</dbReference>
<proteinExistence type="predicted"/>
<keyword evidence="1" id="KW-1133">Transmembrane helix</keyword>
<gene>
    <name evidence="2" type="ORF">FHS16_006353</name>
</gene>
<evidence type="ECO:0000313" key="2">
    <source>
        <dbReference type="EMBL" id="MBB3156231.1"/>
    </source>
</evidence>
<comment type="caution">
    <text evidence="2">The sequence shown here is derived from an EMBL/GenBank/DDBJ whole genome shotgun (WGS) entry which is preliminary data.</text>
</comment>
<keyword evidence="1" id="KW-0812">Transmembrane</keyword>
<feature type="transmembrane region" description="Helical" evidence="1">
    <location>
        <begin position="12"/>
        <end position="37"/>
    </location>
</feature>
<dbReference type="Proteomes" id="UP000518605">
    <property type="component" value="Unassembled WGS sequence"/>
</dbReference>
<keyword evidence="3" id="KW-1185">Reference proteome</keyword>
<keyword evidence="1" id="KW-0472">Membrane</keyword>
<reference evidence="2 3" key="1">
    <citation type="submission" date="2020-08" db="EMBL/GenBank/DDBJ databases">
        <title>Genomic Encyclopedia of Type Strains, Phase III (KMG-III): the genomes of soil and plant-associated and newly described type strains.</title>
        <authorList>
            <person name="Whitman W."/>
        </authorList>
    </citation>
    <scope>NUCLEOTIDE SEQUENCE [LARGE SCALE GENOMIC DNA]</scope>
    <source>
        <strain evidence="2 3">CECT 8234</strain>
    </source>
</reference>
<sequence>MLAQLYKYRWQYVMILPAVLLLFLFNYVPMAGIQIAFR</sequence>
<evidence type="ECO:0000256" key="1">
    <source>
        <dbReference type="SAM" id="Phobius"/>
    </source>
</evidence>
<organism evidence="2 3">
    <name type="scientific">Paenibacillus endophyticus</name>
    <dbReference type="NCBI Taxonomy" id="1294268"/>
    <lineage>
        <taxon>Bacteria</taxon>
        <taxon>Bacillati</taxon>
        <taxon>Bacillota</taxon>
        <taxon>Bacilli</taxon>
        <taxon>Bacillales</taxon>
        <taxon>Paenibacillaceae</taxon>
        <taxon>Paenibacillus</taxon>
    </lineage>
</organism>
<accession>A0A7W5CEI6</accession>
<feature type="non-terminal residue" evidence="2">
    <location>
        <position position="38"/>
    </location>
</feature>
<protein>
    <submittedName>
        <fullName evidence="2">ABC-type polysaccharide transport system permease subunit</fullName>
    </submittedName>
</protein>
<evidence type="ECO:0000313" key="3">
    <source>
        <dbReference type="Proteomes" id="UP000518605"/>
    </source>
</evidence>